<dbReference type="EMBL" id="NHYD01003971">
    <property type="protein sequence ID" value="PPQ67663.1"/>
    <property type="molecule type" value="Genomic_DNA"/>
</dbReference>
<dbReference type="AlphaFoldDB" id="A0A409VN38"/>
<dbReference type="InterPro" id="IPR032675">
    <property type="entry name" value="LRR_dom_sf"/>
</dbReference>
<evidence type="ECO:0000313" key="2">
    <source>
        <dbReference type="Proteomes" id="UP000283269"/>
    </source>
</evidence>
<sequence>MVDIPPEIWYRIARFVPEEELCHLLGANTVFFDLAMNLRWKEVSIQTRNTLEAMRILNRLLDPYIARRLQHLKLRLTHVKAIHHSGGSQEKAKDLKQLKQQFYLIVNRVFKIKRAQREIDSVALGMSDPRQSRPTFNDVMGAVIDATPQFVNVTELTIDAWDLPPLYGNLEALFTSFWTTFGANLRRLSLGGNLEGYRILIESKPRFTQLEALRVEFTNNVFRVDQAADSAILVDVVAPFINSLNLSLEALEIWSWANLDLSMFFQRLVVPPALKHLNVRMAFNRTLADPSGLKWLLCEGSETLEKLDIRLNPSRLFPTTPEEERLSRWLGHCIDDKRCFAKLRHLDIYPTNTEVGINVLLTSIKRASETLVHLTIRDRYFLQGEATLILEAASRCKSLTYLRMNIWKLNITLLDLFAAHVPCVEHLWLSLSAASSNNEHGIFGHDFFRELQQRKYVDWRLKDLSVSHGGHDVDRETMEALANTIPSVTSFFGRGHMELPL</sequence>
<gene>
    <name evidence="1" type="ORF">CVT25_012691</name>
</gene>
<proteinExistence type="predicted"/>
<dbReference type="OrthoDB" id="3071584at2759"/>
<name>A0A409VN38_PSICY</name>
<organism evidence="1 2">
    <name type="scientific">Psilocybe cyanescens</name>
    <dbReference type="NCBI Taxonomy" id="93625"/>
    <lineage>
        <taxon>Eukaryota</taxon>
        <taxon>Fungi</taxon>
        <taxon>Dikarya</taxon>
        <taxon>Basidiomycota</taxon>
        <taxon>Agaricomycotina</taxon>
        <taxon>Agaricomycetes</taxon>
        <taxon>Agaricomycetidae</taxon>
        <taxon>Agaricales</taxon>
        <taxon>Agaricineae</taxon>
        <taxon>Strophariaceae</taxon>
        <taxon>Psilocybe</taxon>
    </lineage>
</organism>
<accession>A0A409VN38</accession>
<protein>
    <recommendedName>
        <fullName evidence="3">F-box domain-containing protein</fullName>
    </recommendedName>
</protein>
<keyword evidence="2" id="KW-1185">Reference proteome</keyword>
<dbReference type="InParanoid" id="A0A409VN38"/>
<dbReference type="Gene3D" id="3.80.10.10">
    <property type="entry name" value="Ribonuclease Inhibitor"/>
    <property type="match status" value="1"/>
</dbReference>
<reference evidence="1 2" key="1">
    <citation type="journal article" date="2018" name="Evol. Lett.">
        <title>Horizontal gene cluster transfer increased hallucinogenic mushroom diversity.</title>
        <authorList>
            <person name="Reynolds H.T."/>
            <person name="Vijayakumar V."/>
            <person name="Gluck-Thaler E."/>
            <person name="Korotkin H.B."/>
            <person name="Matheny P.B."/>
            <person name="Slot J.C."/>
        </authorList>
    </citation>
    <scope>NUCLEOTIDE SEQUENCE [LARGE SCALE GENOMIC DNA]</scope>
    <source>
        <strain evidence="1 2">2631</strain>
    </source>
</reference>
<dbReference type="Proteomes" id="UP000283269">
    <property type="component" value="Unassembled WGS sequence"/>
</dbReference>
<evidence type="ECO:0000313" key="1">
    <source>
        <dbReference type="EMBL" id="PPQ67663.1"/>
    </source>
</evidence>
<evidence type="ECO:0008006" key="3">
    <source>
        <dbReference type="Google" id="ProtNLM"/>
    </source>
</evidence>
<dbReference type="SUPFAM" id="SSF52047">
    <property type="entry name" value="RNI-like"/>
    <property type="match status" value="1"/>
</dbReference>
<comment type="caution">
    <text evidence="1">The sequence shown here is derived from an EMBL/GenBank/DDBJ whole genome shotgun (WGS) entry which is preliminary data.</text>
</comment>